<feature type="compositionally biased region" description="Low complexity" evidence="2">
    <location>
        <begin position="91"/>
        <end position="106"/>
    </location>
</feature>
<dbReference type="PANTHER" id="PTHR10566:SF119">
    <property type="entry name" value="OS04G0640500 PROTEIN"/>
    <property type="match status" value="1"/>
</dbReference>
<dbReference type="InterPro" id="IPR004147">
    <property type="entry name" value="ABC1_dom"/>
</dbReference>
<feature type="compositionally biased region" description="Low complexity" evidence="2">
    <location>
        <begin position="20"/>
        <end position="56"/>
    </location>
</feature>
<dbReference type="AlphaFoldDB" id="A0A835YBY9"/>
<feature type="domain" description="ABC1 atypical kinase-like" evidence="3">
    <location>
        <begin position="232"/>
        <end position="504"/>
    </location>
</feature>
<dbReference type="EMBL" id="JAEHOE010000010">
    <property type="protein sequence ID" value="KAG2498458.1"/>
    <property type="molecule type" value="Genomic_DNA"/>
</dbReference>
<dbReference type="Pfam" id="PF03109">
    <property type="entry name" value="ABC1"/>
    <property type="match status" value="1"/>
</dbReference>
<evidence type="ECO:0000256" key="1">
    <source>
        <dbReference type="ARBA" id="ARBA00009670"/>
    </source>
</evidence>
<feature type="region of interest" description="Disordered" evidence="2">
    <location>
        <begin position="1"/>
        <end position="131"/>
    </location>
</feature>
<evidence type="ECO:0000313" key="5">
    <source>
        <dbReference type="Proteomes" id="UP000612055"/>
    </source>
</evidence>
<dbReference type="Proteomes" id="UP000612055">
    <property type="component" value="Unassembled WGS sequence"/>
</dbReference>
<comment type="similarity">
    <text evidence="1">Belongs to the protein kinase superfamily. ADCK protein kinase family.</text>
</comment>
<name>A0A835YBY9_9CHLO</name>
<keyword evidence="5" id="KW-1185">Reference proteome</keyword>
<dbReference type="PANTHER" id="PTHR10566">
    <property type="entry name" value="CHAPERONE-ACTIVITY OF BC1 COMPLEX CABC1 -RELATED"/>
    <property type="match status" value="1"/>
</dbReference>
<comment type="caution">
    <text evidence="4">The sequence shown here is derived from an EMBL/GenBank/DDBJ whole genome shotgun (WGS) entry which is preliminary data.</text>
</comment>
<evidence type="ECO:0000313" key="4">
    <source>
        <dbReference type="EMBL" id="KAG2498458.1"/>
    </source>
</evidence>
<organism evidence="4 5">
    <name type="scientific">Edaphochlamys debaryana</name>
    <dbReference type="NCBI Taxonomy" id="47281"/>
    <lineage>
        <taxon>Eukaryota</taxon>
        <taxon>Viridiplantae</taxon>
        <taxon>Chlorophyta</taxon>
        <taxon>core chlorophytes</taxon>
        <taxon>Chlorophyceae</taxon>
        <taxon>CS clade</taxon>
        <taxon>Chlamydomonadales</taxon>
        <taxon>Chlamydomonadales incertae sedis</taxon>
        <taxon>Edaphochlamys</taxon>
    </lineage>
</organism>
<dbReference type="InterPro" id="IPR011009">
    <property type="entry name" value="Kinase-like_dom_sf"/>
</dbReference>
<feature type="region of interest" description="Disordered" evidence="2">
    <location>
        <begin position="638"/>
        <end position="681"/>
    </location>
</feature>
<gene>
    <name evidence="4" type="ORF">HYH03_003712</name>
</gene>
<sequence length="925" mass="95832">MAPASGTIDVGGPGTVRVRAAAASSSPTPSTSSPAGPAPNPATSSSASATVLAAAPRGPSPAALAATGKRPPAAPPLRPTSSLARGPGPGSAASQQQQRQQQARQQQQDKKAAADLAASSGWGGDDLGDIEIPEFKEPSAYNAAMNNRYWETRPVRVLARLLRIGAEFGSWAAVSKARSLRLQDPEAGEALAAESLKDVLVRLGPAFVKIGQALSSRPDVMPPAYITALEALQDRIPPFPDKAAMDVLELELGVPPSTVFARLSTSPVAAASLGQVYRGVLRPELGGAEVAVKVQRPRVAQMIAQDVYILRIVAGWLRAARRLNTDLPALVDEWASSLFRELDYRIESDNARRFKELFSHLPQVYVPHIYDEFTTAKVLTMEWIEGERLRTAGASATEAQARAGAAGGGGAGAGPTAPAPVMLDAQRLEDIALVEVGVRCSLEQMLEEGFYHADPHPGNLLRTPDGRLAYLDFGMMGSIDEKTRNALMTATLHLVNREYGRLAEDFVTLGLLPPGTDRTSVLPALTGVFSEALSGGVSNLSFGKLSGNLGATMYKYSFRIPPYYTLLVRSLSVLEGIALAADPNYKVLGSAYPWIARRLLTDPSDDLRVALLRLLYGDDGRFRFDRLESLLRQAAKSANRLKRPATPSPSGPAPTANGNGDGSAAVGTRSPAGTSDSGSGGGGGLRLLLSHDGEFVRGILLDEVAKGIDGAWRIAADAALASVRRNIAALPAPAVPLLALLPGAPLAVLALTLAARGAGGGALLAGGAAAGAALNPSAVQQSLVSALARLPSLANADDRAQVAGLAQLGSALADVSGLKLPPLPEPSDDDGTGFSLPGPLPLPAASPDEMVEAAQQAAQAVQWLAQEAAELPPDARGELLQLPIQLGSRLASRLTARGLRAAVLAGAPDPTAAPPAAAVVPPAGE</sequence>
<dbReference type="OrthoDB" id="427480at2759"/>
<reference evidence="4" key="1">
    <citation type="journal article" date="2020" name="bioRxiv">
        <title>Comparative genomics of Chlamydomonas.</title>
        <authorList>
            <person name="Craig R.J."/>
            <person name="Hasan A.R."/>
            <person name="Ness R.W."/>
            <person name="Keightley P.D."/>
        </authorList>
    </citation>
    <scope>NUCLEOTIDE SEQUENCE</scope>
    <source>
        <strain evidence="4">CCAP 11/70</strain>
    </source>
</reference>
<accession>A0A835YBY9</accession>
<protein>
    <recommendedName>
        <fullName evidence="3">ABC1 atypical kinase-like domain-containing protein</fullName>
    </recommendedName>
</protein>
<dbReference type="CDD" id="cd05121">
    <property type="entry name" value="ABC1_ADCK3-like"/>
    <property type="match status" value="1"/>
</dbReference>
<evidence type="ECO:0000256" key="2">
    <source>
        <dbReference type="SAM" id="MobiDB-lite"/>
    </source>
</evidence>
<evidence type="ECO:0000259" key="3">
    <source>
        <dbReference type="Pfam" id="PF03109"/>
    </source>
</evidence>
<dbReference type="SUPFAM" id="SSF56112">
    <property type="entry name" value="Protein kinase-like (PK-like)"/>
    <property type="match status" value="1"/>
</dbReference>
<dbReference type="InterPro" id="IPR050154">
    <property type="entry name" value="UbiB_kinase"/>
</dbReference>
<proteinExistence type="inferred from homology"/>
<feature type="region of interest" description="Disordered" evidence="2">
    <location>
        <begin position="819"/>
        <end position="846"/>
    </location>
</feature>